<dbReference type="GO" id="GO:0035556">
    <property type="term" value="P:intracellular signal transduction"/>
    <property type="evidence" value="ECO:0007669"/>
    <property type="project" value="InterPro"/>
</dbReference>
<sequence length="532" mass="58837">MAAKLILIGGDHPTEHILTSFNTLGRHPDNSIQVLDRIVSKEHSRITLGPDGRYVVRDVGSLNGTFVNGERVTERVLKSGDQISLGNTTYRFTEDPPRNQPPVLNKVTMTPDQVQSQVQSSVSASSRFLPAADIKDVATLRADYEKLRIAHELSQRLSIDAELDTLLQKIVDEAFQLIRADRAVILLVDPETDDFVPRYVRQKRDEEIRLSRSILDEVRLKKRAVLSSDAMVDERFKAAKSIIMQGIRSTMCVPLLYNDKLLGAMHMDSMLATGAFNERDLLLFSGIATQAAVAIENNLLAQKIEHEASKRAQFQRLLSPNLVDQIVSGQLTLNQGGSRREVTMLFADIRGFTGMSERHPPEEMVATLNEYFEVMVDVLFRHGGTLDKYVGDEIIGLFGAPVELPDAPLRSARCALDMMRALEEFNRLRADQGREKINIGIGVNTGLCIAGAIGSSRTLQYTVIGDAVNIAARLCSLAKPGEIIISESTLQLSGPHVIVEPRQTVKVRGRNEPLKIYAVQGIRDTAPPASRS</sequence>
<dbReference type="Proteomes" id="UP000199400">
    <property type="component" value="Unassembled WGS sequence"/>
</dbReference>
<dbReference type="SUPFAM" id="SSF55073">
    <property type="entry name" value="Nucleotide cyclase"/>
    <property type="match status" value="1"/>
</dbReference>
<feature type="domain" description="Guanylate cyclase" evidence="2">
    <location>
        <begin position="343"/>
        <end position="475"/>
    </location>
</feature>
<dbReference type="Pfam" id="PF00211">
    <property type="entry name" value="Guanylate_cyc"/>
    <property type="match status" value="1"/>
</dbReference>
<dbReference type="SMART" id="SM00065">
    <property type="entry name" value="GAF"/>
    <property type="match status" value="1"/>
</dbReference>
<reference evidence="4" key="1">
    <citation type="submission" date="2016-10" db="EMBL/GenBank/DDBJ databases">
        <authorList>
            <person name="Varghese N."/>
            <person name="Submissions S."/>
        </authorList>
    </citation>
    <scope>NUCLEOTIDE SEQUENCE [LARGE SCALE GENOMIC DNA]</scope>
    <source>
        <strain evidence="4">ATCC 25963</strain>
    </source>
</reference>
<dbReference type="InterPro" id="IPR050697">
    <property type="entry name" value="Adenylyl/Guanylyl_Cyclase_3/4"/>
</dbReference>
<dbReference type="PANTHER" id="PTHR43081:SF1">
    <property type="entry name" value="ADENYLATE CYCLASE, TERMINAL-DIFFERENTIATION SPECIFIC"/>
    <property type="match status" value="1"/>
</dbReference>
<dbReference type="Gene3D" id="2.60.200.20">
    <property type="match status" value="1"/>
</dbReference>
<dbReference type="PROSITE" id="PS50006">
    <property type="entry name" value="FHA_DOMAIN"/>
    <property type="match status" value="1"/>
</dbReference>
<accession>A0A1I1XZB3</accession>
<dbReference type="SUPFAM" id="SSF55781">
    <property type="entry name" value="GAF domain-like"/>
    <property type="match status" value="1"/>
</dbReference>
<keyword evidence="4" id="KW-1185">Reference proteome</keyword>
<evidence type="ECO:0000313" key="4">
    <source>
        <dbReference type="Proteomes" id="UP000199400"/>
    </source>
</evidence>
<dbReference type="Pfam" id="PF00498">
    <property type="entry name" value="FHA"/>
    <property type="match status" value="1"/>
</dbReference>
<dbReference type="OrthoDB" id="9806735at2"/>
<evidence type="ECO:0000259" key="1">
    <source>
        <dbReference type="PROSITE" id="PS50006"/>
    </source>
</evidence>
<dbReference type="Gene3D" id="3.30.70.1230">
    <property type="entry name" value="Nucleotide cyclase"/>
    <property type="match status" value="1"/>
</dbReference>
<dbReference type="STRING" id="54.SAMN02745121_03065"/>
<dbReference type="SMART" id="SM00044">
    <property type="entry name" value="CYCc"/>
    <property type="match status" value="1"/>
</dbReference>
<dbReference type="SMART" id="SM00240">
    <property type="entry name" value="FHA"/>
    <property type="match status" value="1"/>
</dbReference>
<dbReference type="SUPFAM" id="SSF49879">
    <property type="entry name" value="SMAD/FHA domain"/>
    <property type="match status" value="1"/>
</dbReference>
<gene>
    <name evidence="3" type="ORF">SAMN02745121_03065</name>
</gene>
<dbReference type="RefSeq" id="WP_096329722.1">
    <property type="nucleotide sequence ID" value="NZ_FOMX01000009.1"/>
</dbReference>
<dbReference type="InterPro" id="IPR000253">
    <property type="entry name" value="FHA_dom"/>
</dbReference>
<dbReference type="GO" id="GO:0004016">
    <property type="term" value="F:adenylate cyclase activity"/>
    <property type="evidence" value="ECO:0007669"/>
    <property type="project" value="UniProtKB-ARBA"/>
</dbReference>
<dbReference type="InterPro" id="IPR029787">
    <property type="entry name" value="Nucleotide_cyclase"/>
</dbReference>
<organism evidence="3 4">
    <name type="scientific">Nannocystis exedens</name>
    <dbReference type="NCBI Taxonomy" id="54"/>
    <lineage>
        <taxon>Bacteria</taxon>
        <taxon>Pseudomonadati</taxon>
        <taxon>Myxococcota</taxon>
        <taxon>Polyangia</taxon>
        <taxon>Nannocystales</taxon>
        <taxon>Nannocystaceae</taxon>
        <taxon>Nannocystis</taxon>
    </lineage>
</organism>
<proteinExistence type="predicted"/>
<dbReference type="CDD" id="cd00060">
    <property type="entry name" value="FHA"/>
    <property type="match status" value="1"/>
</dbReference>
<dbReference type="CDD" id="cd07302">
    <property type="entry name" value="CHD"/>
    <property type="match status" value="1"/>
</dbReference>
<dbReference type="InterPro" id="IPR029016">
    <property type="entry name" value="GAF-like_dom_sf"/>
</dbReference>
<dbReference type="InterPro" id="IPR008984">
    <property type="entry name" value="SMAD_FHA_dom_sf"/>
</dbReference>
<evidence type="ECO:0000259" key="2">
    <source>
        <dbReference type="PROSITE" id="PS50125"/>
    </source>
</evidence>
<dbReference type="EMBL" id="FOMX01000009">
    <property type="protein sequence ID" value="SFE12499.1"/>
    <property type="molecule type" value="Genomic_DNA"/>
</dbReference>
<protein>
    <submittedName>
        <fullName evidence="3">Adenylate cyclase</fullName>
    </submittedName>
</protein>
<dbReference type="InterPro" id="IPR003018">
    <property type="entry name" value="GAF"/>
</dbReference>
<dbReference type="GO" id="GO:0009190">
    <property type="term" value="P:cyclic nucleotide biosynthetic process"/>
    <property type="evidence" value="ECO:0007669"/>
    <property type="project" value="InterPro"/>
</dbReference>
<dbReference type="InterPro" id="IPR001054">
    <property type="entry name" value="A/G_cyclase"/>
</dbReference>
<feature type="domain" description="FHA" evidence="1">
    <location>
        <begin position="22"/>
        <end position="72"/>
    </location>
</feature>
<dbReference type="Gene3D" id="3.30.450.40">
    <property type="match status" value="1"/>
</dbReference>
<dbReference type="PANTHER" id="PTHR43081">
    <property type="entry name" value="ADENYLATE CYCLASE, TERMINAL-DIFFERENTIATION SPECIFIC-RELATED"/>
    <property type="match status" value="1"/>
</dbReference>
<dbReference type="AlphaFoldDB" id="A0A1I1XZB3"/>
<dbReference type="PROSITE" id="PS50125">
    <property type="entry name" value="GUANYLATE_CYCLASE_2"/>
    <property type="match status" value="1"/>
</dbReference>
<dbReference type="Pfam" id="PF01590">
    <property type="entry name" value="GAF"/>
    <property type="match status" value="1"/>
</dbReference>
<name>A0A1I1XZB3_9BACT</name>
<evidence type="ECO:0000313" key="3">
    <source>
        <dbReference type="EMBL" id="SFE12499.1"/>
    </source>
</evidence>